<reference evidence="2 3" key="1">
    <citation type="submission" date="2019-09" db="EMBL/GenBank/DDBJ databases">
        <title>A chromosome-level genome assembly of the Chinese tupelo Nyssa sinensis.</title>
        <authorList>
            <person name="Yang X."/>
            <person name="Kang M."/>
            <person name="Yang Y."/>
            <person name="Xiong H."/>
            <person name="Wang M."/>
            <person name="Zhang Z."/>
            <person name="Wang Z."/>
            <person name="Wu H."/>
            <person name="Ma T."/>
            <person name="Liu J."/>
            <person name="Xi Z."/>
        </authorList>
    </citation>
    <scope>NUCLEOTIDE SEQUENCE [LARGE SCALE GENOMIC DNA]</scope>
    <source>
        <strain evidence="2">J267</strain>
        <tissue evidence="2">Leaf</tissue>
    </source>
</reference>
<name>A0A5J5C3S0_9ASTE</name>
<dbReference type="EMBL" id="CM018031">
    <property type="protein sequence ID" value="KAA8550033.1"/>
    <property type="molecule type" value="Genomic_DNA"/>
</dbReference>
<feature type="compositionally biased region" description="Polar residues" evidence="1">
    <location>
        <begin position="15"/>
        <end position="25"/>
    </location>
</feature>
<gene>
    <name evidence="2" type="ORF">F0562_001717</name>
</gene>
<proteinExistence type="predicted"/>
<evidence type="ECO:0000313" key="2">
    <source>
        <dbReference type="EMBL" id="KAA8550033.1"/>
    </source>
</evidence>
<protein>
    <submittedName>
        <fullName evidence="2">Uncharacterized protein</fullName>
    </submittedName>
</protein>
<organism evidence="2 3">
    <name type="scientific">Nyssa sinensis</name>
    <dbReference type="NCBI Taxonomy" id="561372"/>
    <lineage>
        <taxon>Eukaryota</taxon>
        <taxon>Viridiplantae</taxon>
        <taxon>Streptophyta</taxon>
        <taxon>Embryophyta</taxon>
        <taxon>Tracheophyta</taxon>
        <taxon>Spermatophyta</taxon>
        <taxon>Magnoliopsida</taxon>
        <taxon>eudicotyledons</taxon>
        <taxon>Gunneridae</taxon>
        <taxon>Pentapetalae</taxon>
        <taxon>asterids</taxon>
        <taxon>Cornales</taxon>
        <taxon>Nyssaceae</taxon>
        <taxon>Nyssa</taxon>
    </lineage>
</organism>
<dbReference type="AlphaFoldDB" id="A0A5J5C3S0"/>
<feature type="compositionally biased region" description="Polar residues" evidence="1">
    <location>
        <begin position="76"/>
        <end position="86"/>
    </location>
</feature>
<sequence length="111" mass="11706">MSLMASVQPLPTCLHDTQSPTNATHSLHAKVPNLSDQNQAGPAVLTPIPKRVNAPLRVLAVTIEEIGIHDKVASSVNQTQQGTQISHAAAQGGETATRAELSTQSTEIHDK</sequence>
<keyword evidence="3" id="KW-1185">Reference proteome</keyword>
<feature type="region of interest" description="Disordered" evidence="1">
    <location>
        <begin position="76"/>
        <end position="111"/>
    </location>
</feature>
<feature type="compositionally biased region" description="Polar residues" evidence="1">
    <location>
        <begin position="100"/>
        <end position="111"/>
    </location>
</feature>
<evidence type="ECO:0000313" key="3">
    <source>
        <dbReference type="Proteomes" id="UP000325577"/>
    </source>
</evidence>
<accession>A0A5J5C3S0</accession>
<evidence type="ECO:0000256" key="1">
    <source>
        <dbReference type="SAM" id="MobiDB-lite"/>
    </source>
</evidence>
<feature type="region of interest" description="Disordered" evidence="1">
    <location>
        <begin position="1"/>
        <end position="42"/>
    </location>
</feature>
<dbReference type="Proteomes" id="UP000325577">
    <property type="component" value="Linkage Group LG0"/>
</dbReference>